<proteinExistence type="predicted"/>
<organism evidence="1 2">
    <name type="scientific">Pyropia yezoensis</name>
    <name type="common">Susabi-nori</name>
    <name type="synonym">Porphyra yezoensis</name>
    <dbReference type="NCBI Taxonomy" id="2788"/>
    <lineage>
        <taxon>Eukaryota</taxon>
        <taxon>Rhodophyta</taxon>
        <taxon>Bangiophyceae</taxon>
        <taxon>Bangiales</taxon>
        <taxon>Bangiaceae</taxon>
        <taxon>Pyropia</taxon>
    </lineage>
</organism>
<protein>
    <submittedName>
        <fullName evidence="1">Uncharacterized protein</fullName>
    </submittedName>
</protein>
<dbReference type="EMBL" id="CM020619">
    <property type="protein sequence ID" value="KAK1864586.1"/>
    <property type="molecule type" value="Genomic_DNA"/>
</dbReference>
<gene>
    <name evidence="1" type="ORF">I4F81_007131</name>
</gene>
<dbReference type="Proteomes" id="UP000798662">
    <property type="component" value="Chromosome 2"/>
</dbReference>
<sequence length="120" mass="11965">MYAGPALSLGPEPSYGGPADHAGLVMAHDGSYGHLGHAASSAAAAAAAAAASRSALSTLEAGPAALTITQVQALVHEVTAPLVAMVHSHAALLERLEEAQKRLHAVVCDILRTPSGSNPS</sequence>
<accession>A0ACC3C2R8</accession>
<name>A0ACC3C2R8_PYRYE</name>
<evidence type="ECO:0000313" key="1">
    <source>
        <dbReference type="EMBL" id="KAK1864586.1"/>
    </source>
</evidence>
<comment type="caution">
    <text evidence="1">The sequence shown here is derived from an EMBL/GenBank/DDBJ whole genome shotgun (WGS) entry which is preliminary data.</text>
</comment>
<reference evidence="1" key="1">
    <citation type="submission" date="2019-11" db="EMBL/GenBank/DDBJ databases">
        <title>Nori genome reveals adaptations in red seaweeds to the harsh intertidal environment.</title>
        <authorList>
            <person name="Wang D."/>
            <person name="Mao Y."/>
        </authorList>
    </citation>
    <scope>NUCLEOTIDE SEQUENCE</scope>
    <source>
        <tissue evidence="1">Gametophyte</tissue>
    </source>
</reference>
<evidence type="ECO:0000313" key="2">
    <source>
        <dbReference type="Proteomes" id="UP000798662"/>
    </source>
</evidence>
<keyword evidence="2" id="KW-1185">Reference proteome</keyword>